<gene>
    <name evidence="2" type="ORF">F2Q69_00048476</name>
</gene>
<comment type="caution">
    <text evidence="2">The sequence shown here is derived from an EMBL/GenBank/DDBJ whole genome shotgun (WGS) entry which is preliminary data.</text>
</comment>
<evidence type="ECO:0000313" key="3">
    <source>
        <dbReference type="Proteomes" id="UP000712600"/>
    </source>
</evidence>
<dbReference type="Proteomes" id="UP000712600">
    <property type="component" value="Unassembled WGS sequence"/>
</dbReference>
<evidence type="ECO:0008006" key="4">
    <source>
        <dbReference type="Google" id="ProtNLM"/>
    </source>
</evidence>
<name>A0A8S9PKD5_BRACR</name>
<protein>
    <recommendedName>
        <fullName evidence="4">Leucine-rich repeat-containing N-terminal plant-type domain-containing protein</fullName>
    </recommendedName>
</protein>
<evidence type="ECO:0000256" key="1">
    <source>
        <dbReference type="SAM" id="MobiDB-lite"/>
    </source>
</evidence>
<organism evidence="2 3">
    <name type="scientific">Brassica cretica</name>
    <name type="common">Mustard</name>
    <dbReference type="NCBI Taxonomy" id="69181"/>
    <lineage>
        <taxon>Eukaryota</taxon>
        <taxon>Viridiplantae</taxon>
        <taxon>Streptophyta</taxon>
        <taxon>Embryophyta</taxon>
        <taxon>Tracheophyta</taxon>
        <taxon>Spermatophyta</taxon>
        <taxon>Magnoliopsida</taxon>
        <taxon>eudicotyledons</taxon>
        <taxon>Gunneridae</taxon>
        <taxon>Pentapetalae</taxon>
        <taxon>rosids</taxon>
        <taxon>malvids</taxon>
        <taxon>Brassicales</taxon>
        <taxon>Brassicaceae</taxon>
        <taxon>Brassiceae</taxon>
        <taxon>Brassica</taxon>
    </lineage>
</organism>
<sequence length="111" mass="12324">MALATISETSRSIPAAFYLARHSLMVSTATQIGIHTRLSQVHVGFLGEIQLNNISGDFLDLSSLKNLNYLDASDRGISGWSHPRCPDQYSKSQCEQPQMNDPKEIQEMNLS</sequence>
<feature type="compositionally biased region" description="Polar residues" evidence="1">
    <location>
        <begin position="89"/>
        <end position="99"/>
    </location>
</feature>
<proteinExistence type="predicted"/>
<evidence type="ECO:0000313" key="2">
    <source>
        <dbReference type="EMBL" id="KAF3524003.1"/>
    </source>
</evidence>
<reference evidence="2" key="1">
    <citation type="submission" date="2019-12" db="EMBL/GenBank/DDBJ databases">
        <title>Genome sequencing and annotation of Brassica cretica.</title>
        <authorList>
            <person name="Studholme D.J."/>
            <person name="Sarris P."/>
        </authorList>
    </citation>
    <scope>NUCLEOTIDE SEQUENCE</scope>
    <source>
        <strain evidence="2">PFS-109/04</strain>
        <tissue evidence="2">Leaf</tissue>
    </source>
</reference>
<dbReference type="EMBL" id="QGKX02001347">
    <property type="protein sequence ID" value="KAF3524003.1"/>
    <property type="molecule type" value="Genomic_DNA"/>
</dbReference>
<feature type="compositionally biased region" description="Basic and acidic residues" evidence="1">
    <location>
        <begin position="101"/>
        <end position="111"/>
    </location>
</feature>
<accession>A0A8S9PKD5</accession>
<dbReference type="AlphaFoldDB" id="A0A8S9PKD5"/>
<feature type="region of interest" description="Disordered" evidence="1">
    <location>
        <begin position="74"/>
        <end position="111"/>
    </location>
</feature>